<protein>
    <recommendedName>
        <fullName evidence="3">Growth inhibitor PemK</fullName>
    </recommendedName>
</protein>
<accession>A0AAE6C3U4</accession>
<reference evidence="1 2" key="1">
    <citation type="submission" date="2019-01" db="EMBL/GenBank/DDBJ databases">
        <title>Genomic insights into the origins and evolution of symbiotic genes in the Phaseolus vulgaris microsymbionts.</title>
        <authorList>
            <person name="Tong W."/>
        </authorList>
    </citation>
    <scope>NUCLEOTIDE SEQUENCE [LARGE SCALE GENOMIC DNA]</scope>
    <source>
        <strain evidence="1 2">FH23</strain>
        <plasmid evidence="2">prapfh23c</plasmid>
    </source>
</reference>
<dbReference type="KEGG" id="rad:CO657_29980"/>
<sequence length="141" mass="16194">MTAERFTNGTIVSYPYLWRWQADEGREHGEKDRPVCLALTVPDPRQNMTHLVILPISGTPPRSDQIALEIPDLELRRAGLSVFKRGWVTVSEYNYDIAERSWYFDAGQTPGGWFGPRFLEDIRQALRPILAAHAGRIDRTR</sequence>
<organism evidence="1 2">
    <name type="scientific">Rhizobium acidisoli</name>
    <dbReference type="NCBI Taxonomy" id="1538158"/>
    <lineage>
        <taxon>Bacteria</taxon>
        <taxon>Pseudomonadati</taxon>
        <taxon>Pseudomonadota</taxon>
        <taxon>Alphaproteobacteria</taxon>
        <taxon>Hyphomicrobiales</taxon>
        <taxon>Rhizobiaceae</taxon>
        <taxon>Rhizobium/Agrobacterium group</taxon>
        <taxon>Rhizobium</taxon>
    </lineage>
</organism>
<dbReference type="EMBL" id="CP035001">
    <property type="protein sequence ID" value="QAS82108.1"/>
    <property type="molecule type" value="Genomic_DNA"/>
</dbReference>
<evidence type="ECO:0008006" key="3">
    <source>
        <dbReference type="Google" id="ProtNLM"/>
    </source>
</evidence>
<keyword evidence="2" id="KW-1185">Reference proteome</keyword>
<proteinExistence type="predicted"/>
<dbReference type="Proteomes" id="UP000220927">
    <property type="component" value="Plasmid pRapFH23c"/>
</dbReference>
<gene>
    <name evidence="1" type="ORF">CO657_29980</name>
</gene>
<name>A0AAE6C3U4_9HYPH</name>
<evidence type="ECO:0000313" key="1">
    <source>
        <dbReference type="EMBL" id="QAS82108.1"/>
    </source>
</evidence>
<keyword evidence="1" id="KW-0614">Plasmid</keyword>
<dbReference type="RefSeq" id="WP_054184718.1">
    <property type="nucleotide sequence ID" value="NZ_CP035001.1"/>
</dbReference>
<evidence type="ECO:0000313" key="2">
    <source>
        <dbReference type="Proteomes" id="UP000220927"/>
    </source>
</evidence>
<geneLocation type="plasmid" evidence="2">
    <name>prapfh23c</name>
</geneLocation>
<dbReference type="AlphaFoldDB" id="A0AAE6C3U4"/>